<feature type="transmembrane region" description="Helical" evidence="6">
    <location>
        <begin position="83"/>
        <end position="100"/>
    </location>
</feature>
<evidence type="ECO:0000256" key="1">
    <source>
        <dbReference type="ARBA" id="ARBA00004651"/>
    </source>
</evidence>
<protein>
    <submittedName>
        <fullName evidence="7">Cytochrome c oxidase subunit IV</fullName>
    </submittedName>
</protein>
<dbReference type="GO" id="GO:0005886">
    <property type="term" value="C:plasma membrane"/>
    <property type="evidence" value="ECO:0007669"/>
    <property type="project" value="UniProtKB-SubCell"/>
</dbReference>
<dbReference type="EMBL" id="JACIFO010000003">
    <property type="protein sequence ID" value="MBB4118777.1"/>
    <property type="molecule type" value="Genomic_DNA"/>
</dbReference>
<name>A0A840EV83_9FLAO</name>
<feature type="transmembrane region" description="Helical" evidence="6">
    <location>
        <begin position="15"/>
        <end position="35"/>
    </location>
</feature>
<evidence type="ECO:0000313" key="8">
    <source>
        <dbReference type="Proteomes" id="UP000553034"/>
    </source>
</evidence>
<keyword evidence="3 6" id="KW-0812">Transmembrane</keyword>
<evidence type="ECO:0000256" key="5">
    <source>
        <dbReference type="ARBA" id="ARBA00023136"/>
    </source>
</evidence>
<evidence type="ECO:0000256" key="2">
    <source>
        <dbReference type="ARBA" id="ARBA00022475"/>
    </source>
</evidence>
<keyword evidence="4 6" id="KW-1133">Transmembrane helix</keyword>
<keyword evidence="5 6" id="KW-0472">Membrane</keyword>
<feature type="transmembrane region" description="Helical" evidence="6">
    <location>
        <begin position="50"/>
        <end position="71"/>
    </location>
</feature>
<evidence type="ECO:0000313" key="7">
    <source>
        <dbReference type="EMBL" id="MBB4118777.1"/>
    </source>
</evidence>
<dbReference type="AlphaFoldDB" id="A0A840EV83"/>
<keyword evidence="8" id="KW-1185">Reference proteome</keyword>
<evidence type="ECO:0000256" key="3">
    <source>
        <dbReference type="ARBA" id="ARBA00022692"/>
    </source>
</evidence>
<comment type="caution">
    <text evidence="7">The sequence shown here is derived from an EMBL/GenBank/DDBJ whole genome shotgun (WGS) entry which is preliminary data.</text>
</comment>
<comment type="subcellular location">
    <subcellularLocation>
        <location evidence="1">Cell membrane</location>
        <topology evidence="1">Multi-pass membrane protein</topology>
    </subcellularLocation>
</comment>
<dbReference type="Proteomes" id="UP000553034">
    <property type="component" value="Unassembled WGS sequence"/>
</dbReference>
<dbReference type="RefSeq" id="WP_183477135.1">
    <property type="nucleotide sequence ID" value="NZ_JACIFO010000003.1"/>
</dbReference>
<organism evidence="7 8">
    <name type="scientific">Mesonia hippocampi</name>
    <dbReference type="NCBI Taxonomy" id="1628250"/>
    <lineage>
        <taxon>Bacteria</taxon>
        <taxon>Pseudomonadati</taxon>
        <taxon>Bacteroidota</taxon>
        <taxon>Flavobacteriia</taxon>
        <taxon>Flavobacteriales</taxon>
        <taxon>Flavobacteriaceae</taxon>
        <taxon>Mesonia</taxon>
    </lineage>
</organism>
<accession>A0A840EV83</accession>
<evidence type="ECO:0000256" key="6">
    <source>
        <dbReference type="SAM" id="Phobius"/>
    </source>
</evidence>
<proteinExistence type="predicted"/>
<keyword evidence="2" id="KW-1003">Cell membrane</keyword>
<dbReference type="InterPro" id="IPR005171">
    <property type="entry name" value="Cyt_c_oxidase_su4_prok"/>
</dbReference>
<reference evidence="7 8" key="1">
    <citation type="submission" date="2020-08" db="EMBL/GenBank/DDBJ databases">
        <title>Genomic Encyclopedia of Type Strains, Phase IV (KMG-IV): sequencing the most valuable type-strain genomes for metagenomic binning, comparative biology and taxonomic classification.</title>
        <authorList>
            <person name="Goeker M."/>
        </authorList>
    </citation>
    <scope>NUCLEOTIDE SEQUENCE [LARGE SCALE GENOMIC DNA]</scope>
    <source>
        <strain evidence="7 8">DSM 29568</strain>
    </source>
</reference>
<gene>
    <name evidence="7" type="ORF">GGR32_001057</name>
</gene>
<evidence type="ECO:0000256" key="4">
    <source>
        <dbReference type="ARBA" id="ARBA00022989"/>
    </source>
</evidence>
<dbReference type="Pfam" id="PF03626">
    <property type="entry name" value="COX4_pro"/>
    <property type="match status" value="1"/>
</dbReference>
<sequence length="119" mass="14042">MAQDASHSTNAVKRIWTVFVILSVITLVEVVLGIFRPEVLINTSFLTMHLLNWIFIILTIAKAYYIVWSFMHMEHETKGLRRSVVWTVVFLVCYLTFILLDEGTYIFNVYKDGYIQWKF</sequence>